<evidence type="ECO:0000313" key="3">
    <source>
        <dbReference type="Proteomes" id="UP000229098"/>
    </source>
</evidence>
<name>A0A2M8KWE1_9BACT</name>
<keyword evidence="1" id="KW-1133">Transmembrane helix</keyword>
<gene>
    <name evidence="2" type="ORF">COU90_04085</name>
</gene>
<dbReference type="Pfam" id="PF13367">
    <property type="entry name" value="PrsW-protease"/>
    <property type="match status" value="1"/>
</dbReference>
<dbReference type="PANTHER" id="PTHR36844:SF1">
    <property type="entry name" value="PROTEASE PRSW"/>
    <property type="match status" value="1"/>
</dbReference>
<feature type="transmembrane region" description="Helical" evidence="1">
    <location>
        <begin position="228"/>
        <end position="245"/>
    </location>
</feature>
<protein>
    <recommendedName>
        <fullName evidence="4">Protease PrsW</fullName>
    </recommendedName>
</protein>
<dbReference type="GO" id="GO:0008233">
    <property type="term" value="F:peptidase activity"/>
    <property type="evidence" value="ECO:0007669"/>
    <property type="project" value="InterPro"/>
</dbReference>
<evidence type="ECO:0000256" key="1">
    <source>
        <dbReference type="SAM" id="Phobius"/>
    </source>
</evidence>
<feature type="transmembrane region" description="Helical" evidence="1">
    <location>
        <begin position="6"/>
        <end position="27"/>
    </location>
</feature>
<feature type="transmembrane region" description="Helical" evidence="1">
    <location>
        <begin position="127"/>
        <end position="152"/>
    </location>
</feature>
<feature type="transmembrane region" description="Helical" evidence="1">
    <location>
        <begin position="39"/>
        <end position="69"/>
    </location>
</feature>
<evidence type="ECO:0008006" key="4">
    <source>
        <dbReference type="Google" id="ProtNLM"/>
    </source>
</evidence>
<evidence type="ECO:0000313" key="2">
    <source>
        <dbReference type="EMBL" id="PJE64248.1"/>
    </source>
</evidence>
<sequence length="260" mass="28869">MTSFGTQLLYAVLGGLIPALVWLFFWLREDIHPEPKRLIFKAFLAGGIAIPFALFAESFFYCINAFLFFPPNESTLCAINHPPLAAFASIANLFLIVTFAATEEYVKYKSAKKLVLKGRDFDEPVDAMIYLITVSLGFAAFENMLFLLPAFGASVFEGLIVGNLRFLGATLLHAVSSGIVGYMIALSFYTPEHRKSYTWWGLVLATILHAIFNVLVMSEDISSDGISQTLGVLVLTGVVLIFAFDKVKKLRKFQRVTNNL</sequence>
<feature type="transmembrane region" description="Helical" evidence="1">
    <location>
        <begin position="84"/>
        <end position="106"/>
    </location>
</feature>
<proteinExistence type="predicted"/>
<dbReference type="EMBL" id="PFEF01000008">
    <property type="protein sequence ID" value="PJE64248.1"/>
    <property type="molecule type" value="Genomic_DNA"/>
</dbReference>
<accession>A0A2M8KWE1</accession>
<reference evidence="3" key="1">
    <citation type="submission" date="2017-09" db="EMBL/GenBank/DDBJ databases">
        <title>Depth-based differentiation of microbial function through sediment-hosted aquifers and enrichment of novel symbionts in the deep terrestrial subsurface.</title>
        <authorList>
            <person name="Probst A.J."/>
            <person name="Ladd B."/>
            <person name="Jarett J.K."/>
            <person name="Geller-Mcgrath D.E."/>
            <person name="Sieber C.M.K."/>
            <person name="Emerson J.B."/>
            <person name="Anantharaman K."/>
            <person name="Thomas B.C."/>
            <person name="Malmstrom R."/>
            <person name="Stieglmeier M."/>
            <person name="Klingl A."/>
            <person name="Woyke T."/>
            <person name="Ryan C.M."/>
            <person name="Banfield J.F."/>
        </authorList>
    </citation>
    <scope>NUCLEOTIDE SEQUENCE [LARGE SCALE GENOMIC DNA]</scope>
</reference>
<dbReference type="Proteomes" id="UP000229098">
    <property type="component" value="Unassembled WGS sequence"/>
</dbReference>
<keyword evidence="1" id="KW-0472">Membrane</keyword>
<keyword evidence="1" id="KW-0812">Transmembrane</keyword>
<organism evidence="2 3">
    <name type="scientific">Candidatus Ryanbacteria bacterium CG10_big_fil_rev_8_21_14_0_10_43_42</name>
    <dbReference type="NCBI Taxonomy" id="1974864"/>
    <lineage>
        <taxon>Bacteria</taxon>
        <taxon>Candidatus Ryaniibacteriota</taxon>
    </lineage>
</organism>
<comment type="caution">
    <text evidence="2">The sequence shown here is derived from an EMBL/GenBank/DDBJ whole genome shotgun (WGS) entry which is preliminary data.</text>
</comment>
<feature type="transmembrane region" description="Helical" evidence="1">
    <location>
        <begin position="164"/>
        <end position="185"/>
    </location>
</feature>
<dbReference type="InterPro" id="IPR026898">
    <property type="entry name" value="PrsW"/>
</dbReference>
<dbReference type="AlphaFoldDB" id="A0A2M8KWE1"/>
<feature type="transmembrane region" description="Helical" evidence="1">
    <location>
        <begin position="197"/>
        <end position="216"/>
    </location>
</feature>
<dbReference type="PANTHER" id="PTHR36844">
    <property type="entry name" value="PROTEASE PRSW"/>
    <property type="match status" value="1"/>
</dbReference>